<dbReference type="EMBL" id="MT141337">
    <property type="protein sequence ID" value="QJA58733.1"/>
    <property type="molecule type" value="Genomic_DNA"/>
</dbReference>
<sequence length="417" mass="48914">MKSILRKKTEASELVSINNDTQKTDNNNNLIEVYDKLQKYVEKKDFKTDSTFEFDKLDCLNEAMAVIQEKINAGERIENLTEYAYKVFYHVRKNYYRKYVKPRNEDVCFIEFNTDKLILMDENNPDTNYFDAEYLNRRQYIQSILKFKTVKIKTKVTFNNKTQKERKIKPARFIQTVKSLTVYEKKLFALYHCKEFKQSELSDKFKVSKQVISYQIKRLNQKIEAICKQLKIDTLIDPRYCIPGVIPKDAKGTPQTYDQTPSACLDISNLPSQSNRIEKKDKSINIDMENYLKTKLEIEKEDKEDTEKEKLFEIKQDGFFGNCVNGARLLNMFDSNNLPYASDSFNAFYSKKSFFGVSNTMVKIKPSQIQIKGKIKKTYTGGYYDLSDLNLDNRLFEIKLISKRAPGIPAVWQAMEK</sequence>
<dbReference type="Gene3D" id="1.10.10.10">
    <property type="entry name" value="Winged helix-like DNA-binding domain superfamily/Winged helix DNA-binding domain"/>
    <property type="match status" value="1"/>
</dbReference>
<dbReference type="AlphaFoldDB" id="A0A6M3IMQ6"/>
<gene>
    <name evidence="1" type="ORF">MM415B01412_0015</name>
</gene>
<protein>
    <submittedName>
        <fullName evidence="1">Uncharacterized protein</fullName>
    </submittedName>
</protein>
<proteinExistence type="predicted"/>
<dbReference type="InterPro" id="IPR036388">
    <property type="entry name" value="WH-like_DNA-bd_sf"/>
</dbReference>
<name>A0A6M3IMQ6_9ZZZZ</name>
<reference evidence="1" key="1">
    <citation type="submission" date="2020-03" db="EMBL/GenBank/DDBJ databases">
        <title>The deep terrestrial virosphere.</title>
        <authorList>
            <person name="Holmfeldt K."/>
            <person name="Nilsson E."/>
            <person name="Simone D."/>
            <person name="Lopez-Fernandez M."/>
            <person name="Wu X."/>
            <person name="de Brujin I."/>
            <person name="Lundin D."/>
            <person name="Andersson A."/>
            <person name="Bertilsson S."/>
            <person name="Dopson M."/>
        </authorList>
    </citation>
    <scope>NUCLEOTIDE SEQUENCE</scope>
    <source>
        <strain evidence="1">MM415B01412</strain>
    </source>
</reference>
<evidence type="ECO:0000313" key="1">
    <source>
        <dbReference type="EMBL" id="QJA58733.1"/>
    </source>
</evidence>
<organism evidence="1">
    <name type="scientific">viral metagenome</name>
    <dbReference type="NCBI Taxonomy" id="1070528"/>
    <lineage>
        <taxon>unclassified sequences</taxon>
        <taxon>metagenomes</taxon>
        <taxon>organismal metagenomes</taxon>
    </lineage>
</organism>
<accession>A0A6M3IMQ6</accession>